<name>A0AAN4UNY9_9RHOB</name>
<proteinExistence type="predicted"/>
<dbReference type="EMBL" id="FNOB01000001">
    <property type="protein sequence ID" value="SDW00796.1"/>
    <property type="molecule type" value="Genomic_DNA"/>
</dbReference>
<dbReference type="AlphaFoldDB" id="A0AAN4UNY9"/>
<gene>
    <name evidence="1" type="ORF">GCM10008024_05180</name>
    <name evidence="2" type="ORF">SAMN05444006_10130</name>
</gene>
<reference evidence="2 3" key="2">
    <citation type="submission" date="2016-10" db="EMBL/GenBank/DDBJ databases">
        <authorList>
            <person name="Varghese N."/>
            <person name="Submissions S."/>
        </authorList>
    </citation>
    <scope>NUCLEOTIDE SEQUENCE [LARGE SCALE GENOMIC DNA]</scope>
    <source>
        <strain evidence="2 3">DSM 24802</strain>
    </source>
</reference>
<evidence type="ECO:0000313" key="4">
    <source>
        <dbReference type="Proteomes" id="UP000634647"/>
    </source>
</evidence>
<reference evidence="1" key="1">
    <citation type="journal article" date="2014" name="Int. J. Syst. Evol. Microbiol.">
        <title>Complete genome sequence of Corynebacterium casei LMG S-19264T (=DSM 44701T), isolated from a smear-ripened cheese.</title>
        <authorList>
            <consortium name="US DOE Joint Genome Institute (JGI-PGF)"/>
            <person name="Walter F."/>
            <person name="Albersmeier A."/>
            <person name="Kalinowski J."/>
            <person name="Ruckert C."/>
        </authorList>
    </citation>
    <scope>NUCLEOTIDE SEQUENCE</scope>
    <source>
        <strain evidence="1">CGMCC 1.10859</strain>
    </source>
</reference>
<reference evidence="1" key="3">
    <citation type="submission" date="2023-06" db="EMBL/GenBank/DDBJ databases">
        <authorList>
            <person name="Sun Q."/>
            <person name="Zhou Y."/>
        </authorList>
    </citation>
    <scope>NUCLEOTIDE SEQUENCE</scope>
    <source>
        <strain evidence="1">CGMCC 1.10859</strain>
    </source>
</reference>
<protein>
    <submittedName>
        <fullName evidence="2">Uncharacterized conserved protein, DUF1800 family</fullName>
    </submittedName>
</protein>
<evidence type="ECO:0000313" key="2">
    <source>
        <dbReference type="EMBL" id="SDW00796.1"/>
    </source>
</evidence>
<keyword evidence="3" id="KW-1185">Reference proteome</keyword>
<evidence type="ECO:0000313" key="3">
    <source>
        <dbReference type="Proteomes" id="UP000199541"/>
    </source>
</evidence>
<dbReference type="Pfam" id="PF08811">
    <property type="entry name" value="DUF1800"/>
    <property type="match status" value="1"/>
</dbReference>
<organism evidence="1 4">
    <name type="scientific">Allgaiera indica</name>
    <dbReference type="NCBI Taxonomy" id="765699"/>
    <lineage>
        <taxon>Bacteria</taxon>
        <taxon>Pseudomonadati</taxon>
        <taxon>Pseudomonadota</taxon>
        <taxon>Alphaproteobacteria</taxon>
        <taxon>Rhodobacterales</taxon>
        <taxon>Paracoccaceae</taxon>
        <taxon>Allgaiera</taxon>
    </lineage>
</organism>
<dbReference type="Proteomes" id="UP000199541">
    <property type="component" value="Unassembled WGS sequence"/>
</dbReference>
<dbReference type="InterPro" id="IPR014917">
    <property type="entry name" value="DUF1800"/>
</dbReference>
<dbReference type="EMBL" id="BNAB01000001">
    <property type="protein sequence ID" value="GHD99082.1"/>
    <property type="molecule type" value="Genomic_DNA"/>
</dbReference>
<comment type="caution">
    <text evidence="1">The sequence shown here is derived from an EMBL/GenBank/DDBJ whole genome shotgun (WGS) entry which is preliminary data.</text>
</comment>
<accession>A0AAN4UNY9</accession>
<evidence type="ECO:0000313" key="1">
    <source>
        <dbReference type="EMBL" id="GHD99082.1"/>
    </source>
</evidence>
<dbReference type="Proteomes" id="UP000634647">
    <property type="component" value="Unassembled WGS sequence"/>
</dbReference>
<sequence>MRRTAPEETQLSYSPTIAAIRFGYGLSPDIAPPADPQALLAGLRAPDMVAKTYPLPSLVQAVDGARALREARAMEKMAGDGSRQDRVRAARLALRGAQARAFVSQLQRAVHSSDGFRERLQYFWANHFTVAAKGPAMALLPYAFAEEAIRPHLAGHFADMLKAATTHPAMLIYLDQNSSVGPRSRAALRADAAHKRKFGLNENLARELLELHTLGVGAPYTQTDVRQFAKLLTGLGFNSEGGFVFRPGRAEPGAETVLGRRYGGEEPARLSDIYAALDDIAVHPATARHLSRELAVHFVSDRPDPGMVSAMTEAYQRSDGHLPTVYAAMLAHPAAWAPIGPAGKARQPWDFIAASLRGLGTPPETLAGLDPGRVQRFLAVPLKLMGQPWQQPSGPDGWHEDASAWITPQGLAARIGWAMKAGRFTDDELPDPREFARTALAEAASPTLITAARRAESKAEGVGLILASADFNRR</sequence>